<sequence>MSYRLPRLVLFFVPDSEWRKPKDGRNLTWQKGIKGVTKCLSVPTHLPKRVRVPFAEPELTWCVVIPVRLHRQSESRDCCLDGRLLSRNSAHRYLIKTSISNTDASMPYSHDLFESLIVKKRIKPGMMDWVSRGTLSSIAQWIAEVRKPSHNGFKLSLLWFLFEPFGTRNL</sequence>
<protein>
    <submittedName>
        <fullName evidence="1">Uncharacterized protein</fullName>
    </submittedName>
</protein>
<dbReference type="GeneID" id="20318399"/>
<organism evidence="1 2">
    <name type="scientific">Opisthorchis viverrini</name>
    <name type="common">Southeast Asian liver fluke</name>
    <dbReference type="NCBI Taxonomy" id="6198"/>
    <lineage>
        <taxon>Eukaryota</taxon>
        <taxon>Metazoa</taxon>
        <taxon>Spiralia</taxon>
        <taxon>Lophotrochozoa</taxon>
        <taxon>Platyhelminthes</taxon>
        <taxon>Trematoda</taxon>
        <taxon>Digenea</taxon>
        <taxon>Opisthorchiida</taxon>
        <taxon>Opisthorchiata</taxon>
        <taxon>Opisthorchiidae</taxon>
        <taxon>Opisthorchis</taxon>
    </lineage>
</organism>
<dbReference type="Proteomes" id="UP000054324">
    <property type="component" value="Unassembled WGS sequence"/>
</dbReference>
<dbReference type="AlphaFoldDB" id="A0A075AGW5"/>
<name>A0A075AGW5_OPIVI</name>
<gene>
    <name evidence="1" type="ORF">T265_04213</name>
</gene>
<accession>A0A075AGW5</accession>
<keyword evidence="2" id="KW-1185">Reference proteome</keyword>
<evidence type="ECO:0000313" key="2">
    <source>
        <dbReference type="Proteomes" id="UP000054324"/>
    </source>
</evidence>
<proteinExistence type="predicted"/>
<dbReference type="CTD" id="20318399"/>
<dbReference type="KEGG" id="ovi:T265_04213"/>
<reference evidence="1 2" key="1">
    <citation type="submission" date="2013-11" db="EMBL/GenBank/DDBJ databases">
        <title>Opisthorchis viverrini - life in the bile duct.</title>
        <authorList>
            <person name="Young N.D."/>
            <person name="Nagarajan N."/>
            <person name="Lin S.J."/>
            <person name="Korhonen P.K."/>
            <person name="Jex A.R."/>
            <person name="Hall R.S."/>
            <person name="Safavi-Hemami H."/>
            <person name="Kaewkong W."/>
            <person name="Bertrand D."/>
            <person name="Gao S."/>
            <person name="Seet Q."/>
            <person name="Wongkham S."/>
            <person name="Teh B.T."/>
            <person name="Wongkham C."/>
            <person name="Intapan P.M."/>
            <person name="Maleewong W."/>
            <person name="Yang X."/>
            <person name="Hu M."/>
            <person name="Wang Z."/>
            <person name="Hofmann A."/>
            <person name="Sternberg P.W."/>
            <person name="Tan P."/>
            <person name="Wang J."/>
            <person name="Gasser R.B."/>
        </authorList>
    </citation>
    <scope>NUCLEOTIDE SEQUENCE [LARGE SCALE GENOMIC DNA]</scope>
</reference>
<evidence type="ECO:0000313" key="1">
    <source>
        <dbReference type="EMBL" id="KER29129.1"/>
    </source>
</evidence>
<dbReference type="EMBL" id="KL596685">
    <property type="protein sequence ID" value="KER29129.1"/>
    <property type="molecule type" value="Genomic_DNA"/>
</dbReference>
<dbReference type="RefSeq" id="XP_009167159.1">
    <property type="nucleotide sequence ID" value="XM_009168895.1"/>
</dbReference>